<dbReference type="GeneID" id="8862162"/>
<dbReference type="InParanoid" id="D2V3S5"/>
<evidence type="ECO:0000256" key="1">
    <source>
        <dbReference type="SAM" id="MobiDB-lite"/>
    </source>
</evidence>
<feature type="compositionally biased region" description="Low complexity" evidence="1">
    <location>
        <begin position="64"/>
        <end position="95"/>
    </location>
</feature>
<dbReference type="AlphaFoldDB" id="D2V3S5"/>
<feature type="compositionally biased region" description="Polar residues" evidence="1">
    <location>
        <begin position="42"/>
        <end position="59"/>
    </location>
</feature>
<dbReference type="KEGG" id="ngr:NAEGRDRAFT_63472"/>
<dbReference type="Proteomes" id="UP000006671">
    <property type="component" value="Unassembled WGS sequence"/>
</dbReference>
<dbReference type="EMBL" id="GG738851">
    <property type="protein sequence ID" value="EFC48247.1"/>
    <property type="molecule type" value="Genomic_DNA"/>
</dbReference>
<keyword evidence="3" id="KW-1185">Reference proteome</keyword>
<sequence length="617" mass="71887">MSLHQTPRKQSTVSSSSSNNIHVVLPFNILINPSIIYDNSNVNRSNTPTTNHSTGNSSFHNHKFNASPSSSPSIQSVNSDNSSIDSSSNFTQSSTRKMTTGISTMGEKQIEMQLQWLHIMKEEFLKYIEKKSKLSNEMELKMLFLEHFYDPISDKVHVKSFRSIEDVLQRLDLFCSKVLKWLMPEDWIEVEKIRNEQKEHSIVFYLRQLAGKLKTIKLFQHEYLREFIDEQARYEIAKETDGNKTNISSVASEEEITVVINVSPKNSTTDAPSDQETNKEITEDPFKFLLEQIKLICSMFSIELGDWFNFFEFKKRKKFKKWFETGLKDQCIPKYVLEIYKRKKESAEKANKEFMFKNEDLNQKYIIESDWYYTHWISKQHTDDWYVTYSDMPNVVQWNSDIDRSVEKLGLKNTKIIGYANYPVSQVVKSNSNDEHLRYLFGDVNWYSFTPINMAHSIQKYPHALMVTTFKFGPLFAAREIQNVFSAKSSFLGSRMTESSIIFKSSDYFNNKETKDLIKVPFIGGRIFNMVDKNRTRYIEIRTLNIGGLLGTKILYSNPLTSKKLCLQNYHGILKAVKDNEARGHKLPSPDENYLARLFNNYCTVYCKFDLSKDAIL</sequence>
<evidence type="ECO:0000313" key="2">
    <source>
        <dbReference type="EMBL" id="EFC48247.1"/>
    </source>
</evidence>
<dbReference type="OrthoDB" id="10338332at2759"/>
<feature type="region of interest" description="Disordered" evidence="1">
    <location>
        <begin position="42"/>
        <end position="97"/>
    </location>
</feature>
<proteinExistence type="predicted"/>
<name>D2V3S5_NAEGR</name>
<accession>D2V3S5</accession>
<dbReference type="VEuPathDB" id="AmoebaDB:NAEGRDRAFT_63472"/>
<gene>
    <name evidence="2" type="ORF">NAEGRDRAFT_63472</name>
</gene>
<dbReference type="RefSeq" id="XP_002680991.1">
    <property type="nucleotide sequence ID" value="XM_002680945.1"/>
</dbReference>
<reference evidence="2 3" key="1">
    <citation type="journal article" date="2010" name="Cell">
        <title>The genome of Naegleria gruberi illuminates early eukaryotic versatility.</title>
        <authorList>
            <person name="Fritz-Laylin L.K."/>
            <person name="Prochnik S.E."/>
            <person name="Ginger M.L."/>
            <person name="Dacks J.B."/>
            <person name="Carpenter M.L."/>
            <person name="Field M.C."/>
            <person name="Kuo A."/>
            <person name="Paredez A."/>
            <person name="Chapman J."/>
            <person name="Pham J."/>
            <person name="Shu S."/>
            <person name="Neupane R."/>
            <person name="Cipriano M."/>
            <person name="Mancuso J."/>
            <person name="Tu H."/>
            <person name="Salamov A."/>
            <person name="Lindquist E."/>
            <person name="Shapiro H."/>
            <person name="Lucas S."/>
            <person name="Grigoriev I.V."/>
            <person name="Cande W.Z."/>
            <person name="Fulton C."/>
            <person name="Rokhsar D.S."/>
            <person name="Dawson S.C."/>
        </authorList>
    </citation>
    <scope>NUCLEOTIDE SEQUENCE [LARGE SCALE GENOMIC DNA]</scope>
    <source>
        <strain evidence="2 3">NEG-M</strain>
    </source>
</reference>
<evidence type="ECO:0000313" key="3">
    <source>
        <dbReference type="Proteomes" id="UP000006671"/>
    </source>
</evidence>
<protein>
    <submittedName>
        <fullName evidence="2">Predicted protein</fullName>
    </submittedName>
</protein>
<organism evidence="3">
    <name type="scientific">Naegleria gruberi</name>
    <name type="common">Amoeba</name>
    <dbReference type="NCBI Taxonomy" id="5762"/>
    <lineage>
        <taxon>Eukaryota</taxon>
        <taxon>Discoba</taxon>
        <taxon>Heterolobosea</taxon>
        <taxon>Tetramitia</taxon>
        <taxon>Eutetramitia</taxon>
        <taxon>Vahlkampfiidae</taxon>
        <taxon>Naegleria</taxon>
    </lineage>
</organism>
<dbReference type="OMA" id="CIPKYVL"/>